<evidence type="ECO:0000313" key="2">
    <source>
        <dbReference type="Proteomes" id="UP000027135"/>
    </source>
</evidence>
<dbReference type="Proteomes" id="UP000027135">
    <property type="component" value="Unassembled WGS sequence"/>
</dbReference>
<sequence length="47" mass="5394">MDLQKIRVDVKKSLNSLIGGVPEDEVDDDKYNMYPLQSVNVKTEIKK</sequence>
<dbReference type="EMBL" id="KK852547">
    <property type="protein sequence ID" value="KDR21608.1"/>
    <property type="molecule type" value="Genomic_DNA"/>
</dbReference>
<dbReference type="InParanoid" id="A0A067RF11"/>
<protein>
    <submittedName>
        <fullName evidence="1">Uncharacterized protein</fullName>
    </submittedName>
</protein>
<reference evidence="1 2" key="1">
    <citation type="journal article" date="2014" name="Nat. Commun.">
        <title>Molecular traces of alternative social organization in a termite genome.</title>
        <authorList>
            <person name="Terrapon N."/>
            <person name="Li C."/>
            <person name="Robertson H.M."/>
            <person name="Ji L."/>
            <person name="Meng X."/>
            <person name="Booth W."/>
            <person name="Chen Z."/>
            <person name="Childers C.P."/>
            <person name="Glastad K.M."/>
            <person name="Gokhale K."/>
            <person name="Gowin J."/>
            <person name="Gronenberg W."/>
            <person name="Hermansen R.A."/>
            <person name="Hu H."/>
            <person name="Hunt B.G."/>
            <person name="Huylmans A.K."/>
            <person name="Khalil S.M."/>
            <person name="Mitchell R.D."/>
            <person name="Munoz-Torres M.C."/>
            <person name="Mustard J.A."/>
            <person name="Pan H."/>
            <person name="Reese J.T."/>
            <person name="Scharf M.E."/>
            <person name="Sun F."/>
            <person name="Vogel H."/>
            <person name="Xiao J."/>
            <person name="Yang W."/>
            <person name="Yang Z."/>
            <person name="Yang Z."/>
            <person name="Zhou J."/>
            <person name="Zhu J."/>
            <person name="Brent C.S."/>
            <person name="Elsik C.G."/>
            <person name="Goodisman M.A."/>
            <person name="Liberles D.A."/>
            <person name="Roe R.M."/>
            <person name="Vargo E.L."/>
            <person name="Vilcinskas A."/>
            <person name="Wang J."/>
            <person name="Bornberg-Bauer E."/>
            <person name="Korb J."/>
            <person name="Zhang G."/>
            <person name="Liebig J."/>
        </authorList>
    </citation>
    <scope>NUCLEOTIDE SEQUENCE [LARGE SCALE GENOMIC DNA]</scope>
    <source>
        <tissue evidence="1">Whole organism</tissue>
    </source>
</reference>
<accession>A0A067RF11</accession>
<organism evidence="1 2">
    <name type="scientific">Zootermopsis nevadensis</name>
    <name type="common">Dampwood termite</name>
    <dbReference type="NCBI Taxonomy" id="136037"/>
    <lineage>
        <taxon>Eukaryota</taxon>
        <taxon>Metazoa</taxon>
        <taxon>Ecdysozoa</taxon>
        <taxon>Arthropoda</taxon>
        <taxon>Hexapoda</taxon>
        <taxon>Insecta</taxon>
        <taxon>Pterygota</taxon>
        <taxon>Neoptera</taxon>
        <taxon>Polyneoptera</taxon>
        <taxon>Dictyoptera</taxon>
        <taxon>Blattodea</taxon>
        <taxon>Blattoidea</taxon>
        <taxon>Termitoidae</taxon>
        <taxon>Termopsidae</taxon>
        <taxon>Zootermopsis</taxon>
    </lineage>
</organism>
<keyword evidence="2" id="KW-1185">Reference proteome</keyword>
<proteinExistence type="predicted"/>
<evidence type="ECO:0000313" key="1">
    <source>
        <dbReference type="EMBL" id="KDR21608.1"/>
    </source>
</evidence>
<dbReference type="AlphaFoldDB" id="A0A067RF11"/>
<name>A0A067RF11_ZOONE</name>
<gene>
    <name evidence="1" type="ORF">L798_03516</name>
</gene>